<evidence type="ECO:0000256" key="4">
    <source>
        <dbReference type="ARBA" id="ARBA00022679"/>
    </source>
</evidence>
<dbReference type="InterPro" id="IPR001245">
    <property type="entry name" value="Ser-Thr/Tyr_kinase_cat_dom"/>
</dbReference>
<protein>
    <recommendedName>
        <fullName evidence="2">non-specific serine/threonine protein kinase</fullName>
        <ecNumber evidence="2">2.7.11.1</ecNumber>
    </recommendedName>
</protein>
<dbReference type="InterPro" id="IPR008271">
    <property type="entry name" value="Ser/Thr_kinase_AS"/>
</dbReference>
<evidence type="ECO:0000256" key="6">
    <source>
        <dbReference type="ARBA" id="ARBA00022777"/>
    </source>
</evidence>
<accession>A0A0W8D991</accession>
<dbReference type="InterPro" id="IPR017441">
    <property type="entry name" value="Protein_kinase_ATP_BS"/>
</dbReference>
<comment type="catalytic activity">
    <reaction evidence="8">
        <text>L-threonyl-[protein] + ATP = O-phospho-L-threonyl-[protein] + ADP + H(+)</text>
        <dbReference type="Rhea" id="RHEA:46608"/>
        <dbReference type="Rhea" id="RHEA-COMP:11060"/>
        <dbReference type="Rhea" id="RHEA-COMP:11605"/>
        <dbReference type="ChEBI" id="CHEBI:15378"/>
        <dbReference type="ChEBI" id="CHEBI:30013"/>
        <dbReference type="ChEBI" id="CHEBI:30616"/>
        <dbReference type="ChEBI" id="CHEBI:61977"/>
        <dbReference type="ChEBI" id="CHEBI:456216"/>
        <dbReference type="EC" id="2.7.11.1"/>
    </reaction>
</comment>
<evidence type="ECO:0000256" key="2">
    <source>
        <dbReference type="ARBA" id="ARBA00012513"/>
    </source>
</evidence>
<dbReference type="GO" id="GO:0004177">
    <property type="term" value="F:aminopeptidase activity"/>
    <property type="evidence" value="ECO:0007669"/>
    <property type="project" value="UniProtKB-KW"/>
</dbReference>
<organism evidence="12 13">
    <name type="scientific">Phytophthora nicotianae</name>
    <name type="common">Potato buckeye rot agent</name>
    <name type="synonym">Phytophthora parasitica</name>
    <dbReference type="NCBI Taxonomy" id="4792"/>
    <lineage>
        <taxon>Eukaryota</taxon>
        <taxon>Sar</taxon>
        <taxon>Stramenopiles</taxon>
        <taxon>Oomycota</taxon>
        <taxon>Peronosporomycetes</taxon>
        <taxon>Peronosporales</taxon>
        <taxon>Peronosporaceae</taxon>
        <taxon>Phytophthora</taxon>
    </lineage>
</organism>
<dbReference type="FunFam" id="1.10.510.10:FF:000571">
    <property type="entry name" value="Maternal embryonic leucine zipper kinase"/>
    <property type="match status" value="1"/>
</dbReference>
<dbReference type="InterPro" id="IPR004041">
    <property type="entry name" value="NAF_dom"/>
</dbReference>
<dbReference type="PANTHER" id="PTHR43895:SF32">
    <property type="entry name" value="SERINE_THREONINE-PROTEIN KINASE CHK1"/>
    <property type="match status" value="1"/>
</dbReference>
<evidence type="ECO:0000259" key="11">
    <source>
        <dbReference type="PROSITE" id="PS50011"/>
    </source>
</evidence>
<dbReference type="PROSITE" id="PS00107">
    <property type="entry name" value="PROTEIN_KINASE_ATP"/>
    <property type="match status" value="1"/>
</dbReference>
<dbReference type="GO" id="GO:0007165">
    <property type="term" value="P:signal transduction"/>
    <property type="evidence" value="ECO:0007669"/>
    <property type="project" value="InterPro"/>
</dbReference>
<evidence type="ECO:0000256" key="10">
    <source>
        <dbReference type="PROSITE-ProRule" id="PRU10141"/>
    </source>
</evidence>
<comment type="caution">
    <text evidence="12">The sequence shown here is derived from an EMBL/GenBank/DDBJ whole genome shotgun (WGS) entry which is preliminary data.</text>
</comment>
<gene>
    <name evidence="12" type="ORF">AM588_10007629</name>
</gene>
<dbReference type="Gene3D" id="3.30.200.20">
    <property type="entry name" value="Phosphorylase Kinase, domain 1"/>
    <property type="match status" value="1"/>
</dbReference>
<keyword evidence="7 10" id="KW-0067">ATP-binding</keyword>
<dbReference type="Pfam" id="PF00069">
    <property type="entry name" value="Pkinase"/>
    <property type="match status" value="1"/>
</dbReference>
<dbReference type="FunFam" id="3.30.200.20:FF:000042">
    <property type="entry name" value="Aurora kinase A"/>
    <property type="match status" value="1"/>
</dbReference>
<keyword evidence="6" id="KW-0418">Kinase</keyword>
<dbReference type="GO" id="GO:0004674">
    <property type="term" value="F:protein serine/threonine kinase activity"/>
    <property type="evidence" value="ECO:0007669"/>
    <property type="project" value="UniProtKB-KW"/>
</dbReference>
<keyword evidence="5 10" id="KW-0547">Nucleotide-binding</keyword>
<evidence type="ECO:0000313" key="12">
    <source>
        <dbReference type="EMBL" id="KUF92805.1"/>
    </source>
</evidence>
<evidence type="ECO:0000256" key="3">
    <source>
        <dbReference type="ARBA" id="ARBA00022527"/>
    </source>
</evidence>
<evidence type="ECO:0000256" key="7">
    <source>
        <dbReference type="ARBA" id="ARBA00022840"/>
    </source>
</evidence>
<dbReference type="SMART" id="SM00220">
    <property type="entry name" value="S_TKc"/>
    <property type="match status" value="1"/>
</dbReference>
<dbReference type="Proteomes" id="UP000054636">
    <property type="component" value="Unassembled WGS sequence"/>
</dbReference>
<dbReference type="Pfam" id="PF07714">
    <property type="entry name" value="PK_Tyr_Ser-Thr"/>
    <property type="match status" value="1"/>
</dbReference>
<dbReference type="AlphaFoldDB" id="A0A0W8D991"/>
<reference evidence="12 13" key="1">
    <citation type="submission" date="2015-11" db="EMBL/GenBank/DDBJ databases">
        <title>Genomes and virulence difference between two physiological races of Phytophthora nicotianae.</title>
        <authorList>
            <person name="Liu H."/>
            <person name="Ma X."/>
            <person name="Yu H."/>
            <person name="Fang D."/>
            <person name="Li Y."/>
            <person name="Wang X."/>
            <person name="Wang W."/>
            <person name="Dong Y."/>
            <person name="Xiao B."/>
        </authorList>
    </citation>
    <scope>NUCLEOTIDE SEQUENCE [LARGE SCALE GENOMIC DNA]</scope>
    <source>
        <strain evidence="13">race 1</strain>
    </source>
</reference>
<dbReference type="Gene3D" id="3.30.310.80">
    <property type="entry name" value="Kinase associated domain 1, KA1"/>
    <property type="match status" value="1"/>
</dbReference>
<sequence length="547" mass="60141">MARNALLCVQDLMLGLKTDTAAHLDAIVPVLLNRACSEKQFLRDLAREVLDTTLLAGANEEFLRPLLTTSTTEKNAQIVSVNDEFLALVKEKLSGSAQLDVLKASEIRKAAKPGHAKSSIRERKYEIGKTLGEGTFGKVKYAVNTETDERVAIKVLDKEKIQKQNMGAQIKKEISIMKMVRHKHVVVLKEVLASRTKLVDGVQYCHENGVCHRDLKPENLLLDENGDLKISDFGLSALYEGGGPDGPESSRASLLHTTCGTPNYVAPEVLADKGYDGRAADVWSMGVILYVLLAGFLPFDEPTMSALFRKIQKAEFSYPSWFTPRVKALLNRILVPDPETRITIKEILCDEWFVNANGADEQVAPAAGPGTISEELAAAPVPSPVDHMTIKPSQADLDAAILEHQDEINSGKKDKQDGGLKVMNAFDLINMCGGMALNRMFQSNDEKRVKRSTQFTSTIPAASIMTRLTGHLESLHCEINVENSSKVKAVLQTPKGAVGVVIQIFMLADSLHLVEVRRGKGDIFEYHKFYTQLNEQMKDLIADSGSS</sequence>
<evidence type="ECO:0000256" key="1">
    <source>
        <dbReference type="ARBA" id="ARBA00006234"/>
    </source>
</evidence>
<dbReference type="EMBL" id="LNFP01000440">
    <property type="protein sequence ID" value="KUF92805.1"/>
    <property type="molecule type" value="Genomic_DNA"/>
</dbReference>
<evidence type="ECO:0000256" key="9">
    <source>
        <dbReference type="ARBA" id="ARBA00048679"/>
    </source>
</evidence>
<keyword evidence="12" id="KW-0645">Protease</keyword>
<dbReference type="CDD" id="cd12195">
    <property type="entry name" value="CIPK_C"/>
    <property type="match status" value="1"/>
</dbReference>
<dbReference type="SUPFAM" id="SSF56112">
    <property type="entry name" value="Protein kinase-like (PK-like)"/>
    <property type="match status" value="1"/>
</dbReference>
<dbReference type="EC" id="2.7.11.1" evidence="2"/>
<dbReference type="Gene3D" id="1.10.510.10">
    <property type="entry name" value="Transferase(Phosphotransferase) domain 1"/>
    <property type="match status" value="1"/>
</dbReference>
<dbReference type="PANTHER" id="PTHR43895">
    <property type="entry name" value="CALCIUM/CALMODULIN-DEPENDENT PROTEIN KINASE KINASE-RELATED"/>
    <property type="match status" value="1"/>
</dbReference>
<dbReference type="PROSITE" id="PS00108">
    <property type="entry name" value="PROTEIN_KINASE_ST"/>
    <property type="match status" value="1"/>
</dbReference>
<dbReference type="Pfam" id="PF03822">
    <property type="entry name" value="NAF"/>
    <property type="match status" value="1"/>
</dbReference>
<feature type="domain" description="Protein kinase" evidence="11">
    <location>
        <begin position="125"/>
        <end position="353"/>
    </location>
</feature>
<dbReference type="InterPro" id="IPR000719">
    <property type="entry name" value="Prot_kinase_dom"/>
</dbReference>
<comment type="catalytic activity">
    <reaction evidence="9">
        <text>L-seryl-[protein] + ATP = O-phospho-L-seryl-[protein] + ADP + H(+)</text>
        <dbReference type="Rhea" id="RHEA:17989"/>
        <dbReference type="Rhea" id="RHEA-COMP:9863"/>
        <dbReference type="Rhea" id="RHEA-COMP:11604"/>
        <dbReference type="ChEBI" id="CHEBI:15378"/>
        <dbReference type="ChEBI" id="CHEBI:29999"/>
        <dbReference type="ChEBI" id="CHEBI:30616"/>
        <dbReference type="ChEBI" id="CHEBI:83421"/>
        <dbReference type="ChEBI" id="CHEBI:456216"/>
        <dbReference type="EC" id="2.7.11.1"/>
    </reaction>
</comment>
<keyword evidence="3" id="KW-0723">Serine/threonine-protein kinase</keyword>
<dbReference type="InterPro" id="IPR011989">
    <property type="entry name" value="ARM-like"/>
</dbReference>
<keyword evidence="12" id="KW-0031">Aminopeptidase</keyword>
<feature type="binding site" evidence="10">
    <location>
        <position position="154"/>
    </location>
    <ligand>
        <name>ATP</name>
        <dbReference type="ChEBI" id="CHEBI:30616"/>
    </ligand>
</feature>
<evidence type="ECO:0000313" key="13">
    <source>
        <dbReference type="Proteomes" id="UP000054636"/>
    </source>
</evidence>
<comment type="similarity">
    <text evidence="1">Belongs to the protein kinase superfamily. CAMK Ser/Thr protein kinase family. SNF1 subfamily.</text>
</comment>
<dbReference type="Gene3D" id="1.25.10.10">
    <property type="entry name" value="Leucine-rich Repeat Variant"/>
    <property type="match status" value="1"/>
</dbReference>
<dbReference type="GO" id="GO:0005524">
    <property type="term" value="F:ATP binding"/>
    <property type="evidence" value="ECO:0007669"/>
    <property type="project" value="UniProtKB-UniRule"/>
</dbReference>
<dbReference type="PROSITE" id="PS50011">
    <property type="entry name" value="PROTEIN_KINASE_DOM"/>
    <property type="match status" value="1"/>
</dbReference>
<keyword evidence="4" id="KW-0808">Transferase</keyword>
<evidence type="ECO:0000256" key="8">
    <source>
        <dbReference type="ARBA" id="ARBA00047899"/>
    </source>
</evidence>
<name>A0A0W8D991_PHYNI</name>
<keyword evidence="12" id="KW-0378">Hydrolase</keyword>
<dbReference type="InterPro" id="IPR011009">
    <property type="entry name" value="Kinase-like_dom_sf"/>
</dbReference>
<proteinExistence type="inferred from homology"/>
<evidence type="ECO:0000256" key="5">
    <source>
        <dbReference type="ARBA" id="ARBA00022741"/>
    </source>
</evidence>